<dbReference type="InterPro" id="IPR022684">
    <property type="entry name" value="Calpain_cysteine_protease"/>
</dbReference>
<evidence type="ECO:0000256" key="6">
    <source>
        <dbReference type="SAM" id="MobiDB-lite"/>
    </source>
</evidence>
<evidence type="ECO:0000256" key="5">
    <source>
        <dbReference type="PROSITE-ProRule" id="PRU00239"/>
    </source>
</evidence>
<comment type="caution">
    <text evidence="5">Lacks conserved residue(s) required for the propagation of feature annotation.</text>
</comment>
<organism evidence="8 9">
    <name type="scientific">Chrysochromulina tobinii</name>
    <dbReference type="NCBI Taxonomy" id="1460289"/>
    <lineage>
        <taxon>Eukaryota</taxon>
        <taxon>Haptista</taxon>
        <taxon>Haptophyta</taxon>
        <taxon>Prymnesiophyceae</taxon>
        <taxon>Prymnesiales</taxon>
        <taxon>Chrysochromulinaceae</taxon>
        <taxon>Chrysochromulina</taxon>
    </lineage>
</organism>
<dbReference type="SMART" id="SM00720">
    <property type="entry name" value="calpain_III"/>
    <property type="match status" value="1"/>
</dbReference>
<dbReference type="PRINTS" id="PR00704">
    <property type="entry name" value="CALPAIN"/>
</dbReference>
<dbReference type="Gene3D" id="2.60.120.380">
    <property type="match status" value="2"/>
</dbReference>
<dbReference type="InterPro" id="IPR036213">
    <property type="entry name" value="Calpain_III_sf"/>
</dbReference>
<gene>
    <name evidence="8" type="ORF">Ctob_010561</name>
</gene>
<evidence type="ECO:0000256" key="3">
    <source>
        <dbReference type="ARBA" id="ARBA00022801"/>
    </source>
</evidence>
<evidence type="ECO:0000256" key="2">
    <source>
        <dbReference type="ARBA" id="ARBA00022670"/>
    </source>
</evidence>
<evidence type="ECO:0000256" key="1">
    <source>
        <dbReference type="ARBA" id="ARBA00007623"/>
    </source>
</evidence>
<proteinExistence type="inferred from homology"/>
<comment type="similarity">
    <text evidence="1">Belongs to the peptidase C2 family.</text>
</comment>
<dbReference type="OrthoDB" id="424753at2759"/>
<feature type="domain" description="Calpain catalytic" evidence="7">
    <location>
        <begin position="293"/>
        <end position="610"/>
    </location>
</feature>
<sequence length="962" mass="103740">MRTGVCFFTANVYNSTPSTPVRGGSGKRRGAKRAAANVGRAKERMVKPVQKQVRNSWGPGTSGGCPRVPSWTKNPQYLLTPSAPGSFTIVLRCNAQPLLDIGFVVLKQQSGDRGGRKTSPKVSKRELVTKTTWKPVDVQTAEVDLPPLASGEALGYIIVPCTFDPGHQAAFELSVASVAGVAFTLTELRDDAGAPSRPAVQPVTLTEANVAAANAANAASGGVPAKLPAAKAAAAPVSGGAAATPSIAKAEVPVAENEVQPISEGQGLSKRQQADVARLIAEAEAAAAQNGGLFVDPNFVAGPSSLWADGRAPGAELRASGLPADPVIAWRRPSEFAADLPSGSGVPRLFSDERSGGVSGVVASALLNHWLLAACNIVGGDLGVLERVFVDRSHGAQGFYLVRFYVDDPKSDDDWHVVIVDDRLPCGKDGLPCFARTPSPAVLWLPILEKAFAKYKGCYEKTGGGSVEDGLLYLTGGLSREVGVLPSNDPELVDALWGQMMQWWQTSHVIGCEHRVDGEPPDELTRKGLLANLPYCVIVGGEFYGHRMVRLRTFYGYSEWRGKWADDDPSWTTQMRQLMAYRNNSEDGTFWMGFDDFVLWFNVLFTCRMADDRWTKLTMRSRWQGATAGGCCPNFATWRCNQQWLLTTKQPLRLTISLSVPAPSSASTTDHEALFPPEGALGITILKGNPGADAKRRKLLLTSADELIVRAEPRQVRRLVQDVTLEPSETPYVLLPHTFTPGCETPFTLVLRADDENDDGLPDFHLEPIALKAEKVGRFFIVVDQLGVNLDGRMSEGPSSDMYPEVGVAVLASVAALDDGRLDDGEILHDERAAADSVMLACGLATSEVAYCVVPYLASPKKALADHPNLRCRVCVYADVPFTLDSGAPKLGAEHAMKEDGTCTCWNLGKMPDQQNEMTCPILRVYNSLKKIERGLDRQLKYLDTLAPFPREAGLANRDTSG</sequence>
<dbReference type="SUPFAM" id="SSF49758">
    <property type="entry name" value="Calpain large subunit, middle domain (domain III)"/>
    <property type="match status" value="2"/>
</dbReference>
<dbReference type="EMBL" id="JWZX01001299">
    <property type="protein sequence ID" value="KOO34194.1"/>
    <property type="molecule type" value="Genomic_DNA"/>
</dbReference>
<reference evidence="9" key="1">
    <citation type="journal article" date="2015" name="PLoS Genet.">
        <title>Genome Sequence and Transcriptome Analyses of Chrysochromulina tobin: Metabolic Tools for Enhanced Algal Fitness in the Prominent Order Prymnesiales (Haptophyceae).</title>
        <authorList>
            <person name="Hovde B.T."/>
            <person name="Deodato C.R."/>
            <person name="Hunsperger H.M."/>
            <person name="Ryken S.A."/>
            <person name="Yost W."/>
            <person name="Jha R.K."/>
            <person name="Patterson J."/>
            <person name="Monnat R.J. Jr."/>
            <person name="Barlow S.B."/>
            <person name="Starkenburg S.R."/>
            <person name="Cattolico R.A."/>
        </authorList>
    </citation>
    <scope>NUCLEOTIDE SEQUENCE</scope>
    <source>
        <strain evidence="9">CCMP291</strain>
    </source>
</reference>
<evidence type="ECO:0000256" key="4">
    <source>
        <dbReference type="ARBA" id="ARBA00022807"/>
    </source>
</evidence>
<accession>A0A0M0K5V4</accession>
<dbReference type="Pfam" id="PF01067">
    <property type="entry name" value="Calpain_III"/>
    <property type="match status" value="1"/>
</dbReference>
<dbReference type="Proteomes" id="UP000037460">
    <property type="component" value="Unassembled WGS sequence"/>
</dbReference>
<keyword evidence="4" id="KW-0788">Thiol protease</keyword>
<dbReference type="Pfam" id="PF00648">
    <property type="entry name" value="Peptidase_C2"/>
    <property type="match status" value="1"/>
</dbReference>
<protein>
    <submittedName>
        <fullName evidence="8">Calpain-like protein</fullName>
    </submittedName>
</protein>
<dbReference type="InterPro" id="IPR038765">
    <property type="entry name" value="Papain-like_cys_pep_sf"/>
</dbReference>
<dbReference type="SUPFAM" id="SSF54001">
    <property type="entry name" value="Cysteine proteinases"/>
    <property type="match status" value="1"/>
</dbReference>
<keyword evidence="2" id="KW-0645">Protease</keyword>
<evidence type="ECO:0000313" key="8">
    <source>
        <dbReference type="EMBL" id="KOO34194.1"/>
    </source>
</evidence>
<dbReference type="SMART" id="SM00230">
    <property type="entry name" value="CysPc"/>
    <property type="match status" value="1"/>
</dbReference>
<comment type="caution">
    <text evidence="8">The sequence shown here is derived from an EMBL/GenBank/DDBJ whole genome shotgun (WGS) entry which is preliminary data.</text>
</comment>
<dbReference type="PROSITE" id="PS50203">
    <property type="entry name" value="CALPAIN_CAT"/>
    <property type="match status" value="1"/>
</dbReference>
<feature type="region of interest" description="Disordered" evidence="6">
    <location>
        <begin position="17"/>
        <end position="69"/>
    </location>
</feature>
<dbReference type="GO" id="GO:0006508">
    <property type="term" value="P:proteolysis"/>
    <property type="evidence" value="ECO:0007669"/>
    <property type="project" value="UniProtKB-KW"/>
</dbReference>
<name>A0A0M0K5V4_9EUKA</name>
<dbReference type="GO" id="GO:0004198">
    <property type="term" value="F:calcium-dependent cysteine-type endopeptidase activity"/>
    <property type="evidence" value="ECO:0007669"/>
    <property type="project" value="InterPro"/>
</dbReference>
<evidence type="ECO:0000313" key="9">
    <source>
        <dbReference type="Proteomes" id="UP000037460"/>
    </source>
</evidence>
<dbReference type="InterPro" id="IPR022683">
    <property type="entry name" value="Calpain_III"/>
</dbReference>
<dbReference type="Gene3D" id="3.90.70.10">
    <property type="entry name" value="Cysteine proteinases"/>
    <property type="match status" value="1"/>
</dbReference>
<dbReference type="InterPro" id="IPR001300">
    <property type="entry name" value="Peptidase_C2_calpain_cat"/>
</dbReference>
<keyword evidence="3" id="KW-0378">Hydrolase</keyword>
<dbReference type="AlphaFoldDB" id="A0A0M0K5V4"/>
<dbReference type="PANTHER" id="PTHR10183">
    <property type="entry name" value="CALPAIN"/>
    <property type="match status" value="1"/>
</dbReference>
<keyword evidence="9" id="KW-1185">Reference proteome</keyword>
<dbReference type="PANTHER" id="PTHR10183:SF379">
    <property type="entry name" value="CALPAIN-5"/>
    <property type="match status" value="1"/>
</dbReference>
<dbReference type="InterPro" id="IPR022682">
    <property type="entry name" value="Calpain_domain_III"/>
</dbReference>
<evidence type="ECO:0000259" key="7">
    <source>
        <dbReference type="PROSITE" id="PS50203"/>
    </source>
</evidence>